<evidence type="ECO:0000313" key="3">
    <source>
        <dbReference type="Proteomes" id="UP000320475"/>
    </source>
</evidence>
<dbReference type="AlphaFoldDB" id="A0A507CP36"/>
<evidence type="ECO:0000313" key="2">
    <source>
        <dbReference type="EMBL" id="TPX40896.1"/>
    </source>
</evidence>
<organism evidence="2 3">
    <name type="scientific">Synchytrium endobioticum</name>
    <dbReference type="NCBI Taxonomy" id="286115"/>
    <lineage>
        <taxon>Eukaryota</taxon>
        <taxon>Fungi</taxon>
        <taxon>Fungi incertae sedis</taxon>
        <taxon>Chytridiomycota</taxon>
        <taxon>Chytridiomycota incertae sedis</taxon>
        <taxon>Chytridiomycetes</taxon>
        <taxon>Synchytriales</taxon>
        <taxon>Synchytriaceae</taxon>
        <taxon>Synchytrium</taxon>
    </lineage>
</organism>
<feature type="region of interest" description="Disordered" evidence="1">
    <location>
        <begin position="1"/>
        <end position="24"/>
    </location>
</feature>
<proteinExistence type="predicted"/>
<name>A0A507CP36_9FUNG</name>
<dbReference type="Proteomes" id="UP000320475">
    <property type="component" value="Unassembled WGS sequence"/>
</dbReference>
<gene>
    <name evidence="2" type="ORF">SeLEV6574_g06356</name>
</gene>
<reference evidence="2 3" key="1">
    <citation type="journal article" date="2019" name="Sci. Rep.">
        <title>Comparative genomics of chytrid fungi reveal insights into the obligate biotrophic and pathogenic lifestyle of Synchytrium endobioticum.</title>
        <authorList>
            <person name="van de Vossenberg B.T.L.H."/>
            <person name="Warris S."/>
            <person name="Nguyen H.D.T."/>
            <person name="van Gent-Pelzer M.P.E."/>
            <person name="Joly D.L."/>
            <person name="van de Geest H.C."/>
            <person name="Bonants P.J.M."/>
            <person name="Smith D.S."/>
            <person name="Levesque C.A."/>
            <person name="van der Lee T.A.J."/>
        </authorList>
    </citation>
    <scope>NUCLEOTIDE SEQUENCE [LARGE SCALE GENOMIC DNA]</scope>
    <source>
        <strain evidence="2 3">LEV6574</strain>
    </source>
</reference>
<protein>
    <submittedName>
        <fullName evidence="2">Uncharacterized protein</fullName>
    </submittedName>
</protein>
<accession>A0A507CP36</accession>
<dbReference type="VEuPathDB" id="FungiDB:SeMB42_g07267"/>
<comment type="caution">
    <text evidence="2">The sequence shown here is derived from an EMBL/GenBank/DDBJ whole genome shotgun (WGS) entry which is preliminary data.</text>
</comment>
<evidence type="ECO:0000256" key="1">
    <source>
        <dbReference type="SAM" id="MobiDB-lite"/>
    </source>
</evidence>
<sequence>MKKGGSTEYARTRTRPTKSNVKTRPEQLDEWLNKLGLFSINDQRLTIKDLEPLCCEKLDDIWQILINRVIPQKDYEESIRLVQHNETTKYHCPPPVAAWKQRVDNQKRQKLDLMAKRDLLLGHISRTRKAIDVLKSECRADSDAIKNEAQSVSKLRENWVDKMIKIEFMEVNEQYEAQQSVLYEKYSRLLNDMKRVVDNQSDMNGTHVETIQLEMCKLENAISSSDHHGPSESLTSDLARGCHNPTQLLAAITSRVKHEKSTRAPRVSNEPCRKMDERLQEWKLIHDAAHHHVKVFHDTEFLKYQANECNTRYSDVVTCMESMMNGQSSDAEISKTISLVRAQVENDAATASYICIQTILRKLAEQRFRLKQQQSGLRKLEEGSTMLASRMKALKFQVKRLPEAARQLVLQRISENTDYASYVANLSATLTHLVDATTESSLVFYKRLVGFPSTRPFLSSSDNCGLMCLHLQQDGFRMEQIESAIEEVDKLQEREQHLEHILSRYVDPSALEWSNNIQDMSCKLSITETDTFLSSVNRHMNDVASSHAVACRTQQIPALQACLEETRVCQNSVMQEITNILSQCERLSEFRDFI</sequence>
<dbReference type="EMBL" id="QEAM01000354">
    <property type="protein sequence ID" value="TPX40896.1"/>
    <property type="molecule type" value="Genomic_DNA"/>
</dbReference>